<dbReference type="InterPro" id="IPR050491">
    <property type="entry name" value="AmpC-like"/>
</dbReference>
<dbReference type="KEGG" id="grc:GI584_19770"/>
<dbReference type="GO" id="GO:0016787">
    <property type="term" value="F:hydrolase activity"/>
    <property type="evidence" value="ECO:0007669"/>
    <property type="project" value="UniProtKB-KW"/>
</dbReference>
<proteinExistence type="predicted"/>
<gene>
    <name evidence="3" type="ORF">GI584_19770</name>
</gene>
<evidence type="ECO:0000259" key="2">
    <source>
        <dbReference type="Pfam" id="PF00144"/>
    </source>
</evidence>
<evidence type="ECO:0000256" key="1">
    <source>
        <dbReference type="SAM" id="Phobius"/>
    </source>
</evidence>
<organism evidence="3 4">
    <name type="scientific">Gracilibacillus salitolerans</name>
    <dbReference type="NCBI Taxonomy" id="2663022"/>
    <lineage>
        <taxon>Bacteria</taxon>
        <taxon>Bacillati</taxon>
        <taxon>Bacillota</taxon>
        <taxon>Bacilli</taxon>
        <taxon>Bacillales</taxon>
        <taxon>Bacillaceae</taxon>
        <taxon>Gracilibacillus</taxon>
    </lineage>
</organism>
<dbReference type="EMBL" id="CP045915">
    <property type="protein sequence ID" value="QGH36147.1"/>
    <property type="molecule type" value="Genomic_DNA"/>
</dbReference>
<dbReference type="AlphaFoldDB" id="A0A5Q2TPU9"/>
<dbReference type="InterPro" id="IPR012338">
    <property type="entry name" value="Beta-lactam/transpept-like"/>
</dbReference>
<keyword evidence="4" id="KW-1185">Reference proteome</keyword>
<accession>A0A5Q2TPU9</accession>
<dbReference type="RefSeq" id="WP_153792323.1">
    <property type="nucleotide sequence ID" value="NZ_CP045915.1"/>
</dbReference>
<dbReference type="Proteomes" id="UP000339690">
    <property type="component" value="Chromosome"/>
</dbReference>
<sequence length="520" mass="58095">MNIKLTAILATVLISILYVFILWFDGHRLLTSVSDTETVQEASFQSSIDAYIKTQMQEQNIPGLALGIVNGDQVVYVNGYGRADSSGREVTSETPFVIGSNSKSITATAVLQLVEAGKIDLDAPVQHYIPSFHVKMTEDSYQDVITVRHLLNQTSGLPPYTPNGETSEDQGNTTLKKAALTYSNGMGLARPVGEYGYANANYVLLGYIVEKASGQPYEDYVKEHIFETLAMHKSFLSQDEALRNGLASPHRRWFGFTVEYTGEDVFQAGDLPAGFIISSAENMSHYLIAQMNGGRFRDASVLSSKSVRLMQTEPISNTYGMGWLFDEINGVAVIGHAGGTPGFQSHIWFSPEQRIGVIVLANVVSVLDALPDTEYSMATDIASDVMNIMTEQPLTDYRLSINQRYWLLNGAVVLLSGWLALALIRTGQRYLRLAQQRTSKRYEWVWRLALVFILHFIWPCLIVIMTYTSVIPIWQVLTVFQPDVVLWLKLMAIIVLLKGLVETGLLTQKWKTRKKRQIRA</sequence>
<keyword evidence="1" id="KW-1133">Transmembrane helix</keyword>
<dbReference type="InterPro" id="IPR001466">
    <property type="entry name" value="Beta-lactam-related"/>
</dbReference>
<feature type="domain" description="Beta-lactamase-related" evidence="2">
    <location>
        <begin position="48"/>
        <end position="364"/>
    </location>
</feature>
<keyword evidence="1" id="KW-0472">Membrane</keyword>
<evidence type="ECO:0000313" key="3">
    <source>
        <dbReference type="EMBL" id="QGH36147.1"/>
    </source>
</evidence>
<name>A0A5Q2TPU9_9BACI</name>
<reference evidence="3 4" key="1">
    <citation type="submission" date="2019-11" db="EMBL/GenBank/DDBJ databases">
        <title>Gracilibacillus salitolerans sp. nov., a moderate halophile isolated from a saline soil in northwest China.</title>
        <authorList>
            <person name="Gan L."/>
        </authorList>
    </citation>
    <scope>NUCLEOTIDE SEQUENCE [LARGE SCALE GENOMIC DNA]</scope>
    <source>
        <strain evidence="3 4">SCU50</strain>
    </source>
</reference>
<feature type="transmembrane region" description="Helical" evidence="1">
    <location>
        <begin position="445"/>
        <end position="474"/>
    </location>
</feature>
<dbReference type="Gene3D" id="3.40.710.10">
    <property type="entry name" value="DD-peptidase/beta-lactamase superfamily"/>
    <property type="match status" value="1"/>
</dbReference>
<feature type="transmembrane region" description="Helical" evidence="1">
    <location>
        <begin position="7"/>
        <end position="24"/>
    </location>
</feature>
<protein>
    <submittedName>
        <fullName evidence="3">Serine hydrolase</fullName>
    </submittedName>
</protein>
<feature type="transmembrane region" description="Helical" evidence="1">
    <location>
        <begin position="486"/>
        <end position="506"/>
    </location>
</feature>
<feature type="transmembrane region" description="Helical" evidence="1">
    <location>
        <begin position="405"/>
        <end position="424"/>
    </location>
</feature>
<dbReference type="Pfam" id="PF00144">
    <property type="entry name" value="Beta-lactamase"/>
    <property type="match status" value="1"/>
</dbReference>
<dbReference type="PANTHER" id="PTHR46825">
    <property type="entry name" value="D-ALANYL-D-ALANINE-CARBOXYPEPTIDASE/ENDOPEPTIDASE AMPH"/>
    <property type="match status" value="1"/>
</dbReference>
<keyword evidence="1" id="KW-0812">Transmembrane</keyword>
<dbReference type="SUPFAM" id="SSF56601">
    <property type="entry name" value="beta-lactamase/transpeptidase-like"/>
    <property type="match status" value="1"/>
</dbReference>
<evidence type="ECO:0000313" key="4">
    <source>
        <dbReference type="Proteomes" id="UP000339690"/>
    </source>
</evidence>
<keyword evidence="3" id="KW-0378">Hydrolase</keyword>
<dbReference type="PANTHER" id="PTHR46825:SF9">
    <property type="entry name" value="BETA-LACTAMASE-RELATED DOMAIN-CONTAINING PROTEIN"/>
    <property type="match status" value="1"/>
</dbReference>